<organism evidence="2 3">
    <name type="scientific">Mucor saturninus</name>
    <dbReference type="NCBI Taxonomy" id="64648"/>
    <lineage>
        <taxon>Eukaryota</taxon>
        <taxon>Fungi</taxon>
        <taxon>Fungi incertae sedis</taxon>
        <taxon>Mucoromycota</taxon>
        <taxon>Mucoromycotina</taxon>
        <taxon>Mucoromycetes</taxon>
        <taxon>Mucorales</taxon>
        <taxon>Mucorineae</taxon>
        <taxon>Mucoraceae</taxon>
        <taxon>Mucor</taxon>
    </lineage>
</organism>
<dbReference type="EMBL" id="JAEPRD010000007">
    <property type="protein sequence ID" value="KAG2211932.1"/>
    <property type="molecule type" value="Genomic_DNA"/>
</dbReference>
<dbReference type="InterPro" id="IPR038717">
    <property type="entry name" value="Tc1-like_DDE_dom"/>
</dbReference>
<dbReference type="Pfam" id="PF13358">
    <property type="entry name" value="DDE_3"/>
    <property type="match status" value="2"/>
</dbReference>
<comment type="caution">
    <text evidence="2">The sequence shown here is derived from an EMBL/GenBank/DDBJ whole genome shotgun (WGS) entry which is preliminary data.</text>
</comment>
<dbReference type="PANTHER" id="PTHR46564:SF1">
    <property type="entry name" value="TRANSPOSASE"/>
    <property type="match status" value="1"/>
</dbReference>
<proteinExistence type="predicted"/>
<dbReference type="OrthoDB" id="2217172at2759"/>
<evidence type="ECO:0000313" key="2">
    <source>
        <dbReference type="EMBL" id="KAG2211932.1"/>
    </source>
</evidence>
<keyword evidence="3" id="KW-1185">Reference proteome</keyword>
<feature type="domain" description="Tc1-like transposase DDE" evidence="1">
    <location>
        <begin position="130"/>
        <end position="188"/>
    </location>
</feature>
<dbReference type="AlphaFoldDB" id="A0A8H7RKK3"/>
<dbReference type="Proteomes" id="UP000603453">
    <property type="component" value="Unassembled WGS sequence"/>
</dbReference>
<evidence type="ECO:0000259" key="1">
    <source>
        <dbReference type="Pfam" id="PF13358"/>
    </source>
</evidence>
<accession>A0A8H7RKK3</accession>
<name>A0A8H7RKK3_9FUNG</name>
<evidence type="ECO:0000313" key="3">
    <source>
        <dbReference type="Proteomes" id="UP000603453"/>
    </source>
</evidence>
<feature type="domain" description="Tc1-like transposase DDE" evidence="1">
    <location>
        <begin position="218"/>
        <end position="298"/>
    </location>
</feature>
<dbReference type="PANTHER" id="PTHR46564">
    <property type="entry name" value="TRANSPOSASE"/>
    <property type="match status" value="1"/>
</dbReference>
<reference evidence="2" key="1">
    <citation type="submission" date="2020-12" db="EMBL/GenBank/DDBJ databases">
        <title>Metabolic potential, ecology and presence of endohyphal bacteria is reflected in genomic diversity of Mucoromycotina.</title>
        <authorList>
            <person name="Muszewska A."/>
            <person name="Okrasinska A."/>
            <person name="Steczkiewicz K."/>
            <person name="Drgas O."/>
            <person name="Orlowska M."/>
            <person name="Perlinska-Lenart U."/>
            <person name="Aleksandrzak-Piekarczyk T."/>
            <person name="Szatraj K."/>
            <person name="Zielenkiewicz U."/>
            <person name="Pilsyk S."/>
            <person name="Malc E."/>
            <person name="Mieczkowski P."/>
            <person name="Kruszewska J.S."/>
            <person name="Biernat P."/>
            <person name="Pawlowska J."/>
        </authorList>
    </citation>
    <scope>NUCLEOTIDE SEQUENCE</scope>
    <source>
        <strain evidence="2">WA0000017839</strain>
    </source>
</reference>
<dbReference type="Gene3D" id="3.30.420.10">
    <property type="entry name" value="Ribonuclease H-like superfamily/Ribonuclease H"/>
    <property type="match status" value="1"/>
</dbReference>
<dbReference type="InterPro" id="IPR036397">
    <property type="entry name" value="RNaseH_sf"/>
</dbReference>
<dbReference type="GO" id="GO:0003676">
    <property type="term" value="F:nucleic acid binding"/>
    <property type="evidence" value="ECO:0007669"/>
    <property type="project" value="InterPro"/>
</dbReference>
<sequence length="302" mass="34744">MAKTNRNCGIPYELKKVWNDSDGSVYPKGCVKRESKKNPDNTKLEDKHTFFLIELIDKNPCITVMEAKEDLCSKFSDLSGVGKHMKGKCELLLKESKLYTLTRDAPRTLKLRFDIITQWKATGVDYMANCVFMDESGFNAHQIRKRAWARIGEPAIVTVPPQKGVNVSIIGCIAPWGIINFCKVEPLKSSDAALIQKEFPQPEKKKKNEHRRRFQVKGTTAYHVVKFIEATMNILDRQDKKGVFIVMDNCRIHHSDFVIEAINKRGYKPLFLPLYSPFLNPIEECWAKVKKNTRRHQLSKLD</sequence>
<protein>
    <recommendedName>
        <fullName evidence="1">Tc1-like transposase DDE domain-containing protein</fullName>
    </recommendedName>
</protein>
<gene>
    <name evidence="2" type="ORF">INT47_004619</name>
</gene>